<accession>A0A2P7MQU5</accession>
<reference evidence="2 3" key="1">
    <citation type="journal article" date="2018" name="Environ. Microbiol.">
        <title>Ecological and genomic features of two widespread freshwater picocyanobacteria.</title>
        <authorList>
            <person name="Cabello-Yeves P.J."/>
            <person name="Picazo A."/>
            <person name="Camacho A."/>
            <person name="Callieri C."/>
            <person name="Rosselli R."/>
            <person name="Roda-Garcia J.J."/>
            <person name="Coutinho F.H."/>
            <person name="Rodriguez-Valera F."/>
        </authorList>
    </citation>
    <scope>NUCLEOTIDE SEQUENCE [LARGE SCALE GENOMIC DNA]</scope>
    <source>
        <strain evidence="2 3">Tous</strain>
    </source>
</reference>
<dbReference type="Gene3D" id="2.30.42.10">
    <property type="match status" value="1"/>
</dbReference>
<comment type="caution">
    <text evidence="2">The sequence shown here is derived from an EMBL/GenBank/DDBJ whole genome shotgun (WGS) entry which is preliminary data.</text>
</comment>
<dbReference type="SUPFAM" id="SSF102114">
    <property type="entry name" value="Radical SAM enzymes"/>
    <property type="match status" value="1"/>
</dbReference>
<dbReference type="NCBIfam" id="TIGR03279">
    <property type="entry name" value="cyano_FeS_chp"/>
    <property type="match status" value="1"/>
</dbReference>
<dbReference type="InterPro" id="IPR041489">
    <property type="entry name" value="PDZ_6"/>
</dbReference>
<keyword evidence="3" id="KW-1185">Reference proteome</keyword>
<dbReference type="InterPro" id="IPR058240">
    <property type="entry name" value="rSAM_sf"/>
</dbReference>
<dbReference type="RefSeq" id="WP_106633096.1">
    <property type="nucleotide sequence ID" value="NZ_PXXO01000020.1"/>
</dbReference>
<protein>
    <submittedName>
        <fullName evidence="2">TIGR03279 family radical SAM protein</fullName>
    </submittedName>
</protein>
<dbReference type="SMART" id="SM00228">
    <property type="entry name" value="PDZ"/>
    <property type="match status" value="1"/>
</dbReference>
<dbReference type="EMBL" id="PXXO01000020">
    <property type="protein sequence ID" value="PSJ03567.1"/>
    <property type="molecule type" value="Genomic_DNA"/>
</dbReference>
<dbReference type="OrthoDB" id="9774724at2"/>
<dbReference type="Pfam" id="PF04459">
    <property type="entry name" value="DUF512"/>
    <property type="match status" value="1"/>
</dbReference>
<feature type="domain" description="PDZ" evidence="1">
    <location>
        <begin position="1"/>
        <end position="56"/>
    </location>
</feature>
<evidence type="ECO:0000313" key="3">
    <source>
        <dbReference type="Proteomes" id="UP000243002"/>
    </source>
</evidence>
<sequence length="467" mass="50748">MWNEPSAGIALAALDGSSPGAVRLPAPAVVASVEPGSIAEELGFQPGDRLLSINGKRPRDLIDVQMLVGEEELTLEVEDPDGSLHTVELEKDLDEGLGLGFTEALFDGLKQCNNACPFCFIDQQPPGRRSSLYLKDDDYRLSFLYGSYLTLTNLTAADWQRIEEQRLSPLFVSVHATEPELRSRLLVNPRAALLLDQLGWFAQRDLQIHAQVVVCPGINDGPALLRTLQDLAQFGAGDWPAVLSVAVVPVGLTRFRPDGDALVPVDRQSARQVIALVEPLQQGFQRDLGSRFVWLSDEWYLMAGLPLPPRADYEDLPQQENGVGSIRAFIEALELATRKLPKALARPRRLSWVVGQLVAEALEPVVARLNAVEGLDLILHGLPSPYWGQEQVVTGLLTGSDLLTGLAGLDLGEALLLPAVMLRQGEPVFLDDLSLAEVEAQLPVPVQLLKGADDLVASCLGKFPLTP</sequence>
<dbReference type="InterPro" id="IPR007549">
    <property type="entry name" value="DUF512"/>
</dbReference>
<evidence type="ECO:0000313" key="2">
    <source>
        <dbReference type="EMBL" id="PSJ03567.1"/>
    </source>
</evidence>
<dbReference type="AlphaFoldDB" id="A0A2P7MQU5"/>
<dbReference type="InterPro" id="IPR001478">
    <property type="entry name" value="PDZ"/>
</dbReference>
<dbReference type="InterPro" id="IPR017673">
    <property type="entry name" value="CHP03279_fam"/>
</dbReference>
<dbReference type="PROSITE" id="PS50106">
    <property type="entry name" value="PDZ"/>
    <property type="match status" value="1"/>
</dbReference>
<gene>
    <name evidence="2" type="ORF">C7K55_12715</name>
</gene>
<name>A0A2P7MQU5_9CYAN</name>
<dbReference type="InterPro" id="IPR036034">
    <property type="entry name" value="PDZ_sf"/>
</dbReference>
<dbReference type="Pfam" id="PF19238">
    <property type="entry name" value="Radical_SAM_2"/>
    <property type="match status" value="1"/>
</dbReference>
<organism evidence="2 3">
    <name type="scientific">Cyanobium usitatum str. Tous</name>
    <dbReference type="NCBI Taxonomy" id="2116684"/>
    <lineage>
        <taxon>Bacteria</taxon>
        <taxon>Bacillati</taxon>
        <taxon>Cyanobacteriota</taxon>
        <taxon>Cyanophyceae</taxon>
        <taxon>Synechococcales</taxon>
        <taxon>Prochlorococcaceae</taxon>
        <taxon>Cyanobium</taxon>
    </lineage>
</organism>
<evidence type="ECO:0000259" key="1">
    <source>
        <dbReference type="PROSITE" id="PS50106"/>
    </source>
</evidence>
<dbReference type="InterPro" id="IPR045375">
    <property type="entry name" value="Put_radical_SAM-like_N"/>
</dbReference>
<dbReference type="Pfam" id="PF17820">
    <property type="entry name" value="PDZ_6"/>
    <property type="match status" value="1"/>
</dbReference>
<dbReference type="Proteomes" id="UP000243002">
    <property type="component" value="Unassembled WGS sequence"/>
</dbReference>
<proteinExistence type="predicted"/>
<dbReference type="SUPFAM" id="SSF50156">
    <property type="entry name" value="PDZ domain-like"/>
    <property type="match status" value="1"/>
</dbReference>